<protein>
    <submittedName>
        <fullName evidence="2">Predicted cobalt transporter CbtA</fullName>
    </submittedName>
</protein>
<keyword evidence="1" id="KW-1133">Transmembrane helix</keyword>
<feature type="transmembrane region" description="Helical" evidence="1">
    <location>
        <begin position="56"/>
        <end position="79"/>
    </location>
</feature>
<feature type="transmembrane region" description="Helical" evidence="1">
    <location>
        <begin position="91"/>
        <end position="110"/>
    </location>
</feature>
<feature type="non-terminal residue" evidence="2">
    <location>
        <position position="1"/>
    </location>
</feature>
<reference evidence="2" key="1">
    <citation type="submission" date="2020-02" db="EMBL/GenBank/DDBJ databases">
        <authorList>
            <person name="Meier V. D."/>
        </authorList>
    </citation>
    <scope>NUCLEOTIDE SEQUENCE</scope>
    <source>
        <strain evidence="2">AVDCRST_MAG55</strain>
    </source>
</reference>
<dbReference type="AlphaFoldDB" id="A0A6J4PYE7"/>
<name>A0A6J4PYE7_9ACTN</name>
<feature type="transmembrane region" description="Helical" evidence="1">
    <location>
        <begin position="130"/>
        <end position="148"/>
    </location>
</feature>
<keyword evidence="1" id="KW-0812">Transmembrane</keyword>
<evidence type="ECO:0000256" key="1">
    <source>
        <dbReference type="SAM" id="Phobius"/>
    </source>
</evidence>
<sequence length="158" mass="16663">LVFAFFRGRLAAEGEMRRSLYLTAALFAGAFAIPFLKYPANPPAVGDPSTIGVRTAAYFALVALSLLAVLAAWLAARGLRELGVETPRRRAAVGAGLLLVVSILFLTFPPAASTGGFPSGLLWGFRLSSFGTQLVFWAGLGTLFGLLCERANRRSGAA</sequence>
<dbReference type="InterPro" id="IPR012666">
    <property type="entry name" value="CbtA_put"/>
</dbReference>
<dbReference type="Pfam" id="PF09490">
    <property type="entry name" value="CbtA"/>
    <property type="match status" value="1"/>
</dbReference>
<keyword evidence="1" id="KW-0472">Membrane</keyword>
<dbReference type="EMBL" id="CADCUZ010000118">
    <property type="protein sequence ID" value="CAA9428178.1"/>
    <property type="molecule type" value="Genomic_DNA"/>
</dbReference>
<gene>
    <name evidence="2" type="ORF">AVDCRST_MAG55-2459</name>
</gene>
<feature type="transmembrane region" description="Helical" evidence="1">
    <location>
        <begin position="20"/>
        <end position="36"/>
    </location>
</feature>
<organism evidence="2">
    <name type="scientific">uncultured Rubrobacteraceae bacterium</name>
    <dbReference type="NCBI Taxonomy" id="349277"/>
    <lineage>
        <taxon>Bacteria</taxon>
        <taxon>Bacillati</taxon>
        <taxon>Actinomycetota</taxon>
        <taxon>Rubrobacteria</taxon>
        <taxon>Rubrobacterales</taxon>
        <taxon>Rubrobacteraceae</taxon>
        <taxon>environmental samples</taxon>
    </lineage>
</organism>
<proteinExistence type="predicted"/>
<accession>A0A6J4PYE7</accession>
<evidence type="ECO:0000313" key="2">
    <source>
        <dbReference type="EMBL" id="CAA9428178.1"/>
    </source>
</evidence>